<dbReference type="EMBL" id="GEGO01003570">
    <property type="protein sequence ID" value="JAR91834.1"/>
    <property type="molecule type" value="Transcribed_RNA"/>
</dbReference>
<organism evidence="1">
    <name type="scientific">Ixodes ricinus</name>
    <name type="common">Common tick</name>
    <name type="synonym">Acarus ricinus</name>
    <dbReference type="NCBI Taxonomy" id="34613"/>
    <lineage>
        <taxon>Eukaryota</taxon>
        <taxon>Metazoa</taxon>
        <taxon>Ecdysozoa</taxon>
        <taxon>Arthropoda</taxon>
        <taxon>Chelicerata</taxon>
        <taxon>Arachnida</taxon>
        <taxon>Acari</taxon>
        <taxon>Parasitiformes</taxon>
        <taxon>Ixodida</taxon>
        <taxon>Ixodoidea</taxon>
        <taxon>Ixodidae</taxon>
        <taxon>Ixodinae</taxon>
        <taxon>Ixodes</taxon>
    </lineage>
</organism>
<sequence length="69" mass="8061">MQAQTNLAYSKQITLWFLCFVMKQHIVLGGYGRPTRIYIGFFCFLKTYRLNVACRSRCQAQATTPTIQY</sequence>
<name>A0A147BM36_IXORI</name>
<reference evidence="1" key="1">
    <citation type="journal article" date="2018" name="PLoS Negl. Trop. Dis.">
        <title>Sialome diversity of ticks revealed by RNAseq of single tick salivary glands.</title>
        <authorList>
            <person name="Perner J."/>
            <person name="Kropackova S."/>
            <person name="Kopacek P."/>
            <person name="Ribeiro J.M."/>
        </authorList>
    </citation>
    <scope>NUCLEOTIDE SEQUENCE</scope>
    <source>
        <strain evidence="1">Siblings of single egg batch collected in Ceske Budejovice</strain>
        <tissue evidence="1">Salivary glands</tissue>
    </source>
</reference>
<protein>
    <submittedName>
        <fullName evidence="1">Putative secreted protein</fullName>
    </submittedName>
</protein>
<evidence type="ECO:0000313" key="1">
    <source>
        <dbReference type="EMBL" id="JAR91834.1"/>
    </source>
</evidence>
<accession>A0A147BM36</accession>
<dbReference type="AlphaFoldDB" id="A0A147BM36"/>
<proteinExistence type="predicted"/>